<sequence>MPRLTHRSQYKSPNSLLLLSFVVLSEYGDGLKDDGDDDEAAAVVEDFRPWKY</sequence>
<evidence type="ECO:0000313" key="1">
    <source>
        <dbReference type="EMBL" id="KMZ58352.1"/>
    </source>
</evidence>
<comment type="caution">
    <text evidence="1">The sequence shown here is derived from an EMBL/GenBank/DDBJ whole genome shotgun (WGS) entry which is preliminary data.</text>
</comment>
<evidence type="ECO:0000313" key="2">
    <source>
        <dbReference type="Proteomes" id="UP000036987"/>
    </source>
</evidence>
<accession>A0A0K9NQJ3</accession>
<dbReference type="AlphaFoldDB" id="A0A0K9NQJ3"/>
<protein>
    <submittedName>
        <fullName evidence="1">Uncharacterized protein</fullName>
    </submittedName>
</protein>
<dbReference type="Proteomes" id="UP000036987">
    <property type="component" value="Unassembled WGS sequence"/>
</dbReference>
<name>A0A0K9NQJ3_ZOSMR</name>
<gene>
    <name evidence="1" type="ORF">ZOSMA_77G00090</name>
</gene>
<dbReference type="EMBL" id="LFYR01001945">
    <property type="protein sequence ID" value="KMZ58352.1"/>
    <property type="molecule type" value="Genomic_DNA"/>
</dbReference>
<reference evidence="2" key="1">
    <citation type="journal article" date="2016" name="Nature">
        <title>The genome of the seagrass Zostera marina reveals angiosperm adaptation to the sea.</title>
        <authorList>
            <person name="Olsen J.L."/>
            <person name="Rouze P."/>
            <person name="Verhelst B."/>
            <person name="Lin Y.-C."/>
            <person name="Bayer T."/>
            <person name="Collen J."/>
            <person name="Dattolo E."/>
            <person name="De Paoli E."/>
            <person name="Dittami S."/>
            <person name="Maumus F."/>
            <person name="Michel G."/>
            <person name="Kersting A."/>
            <person name="Lauritano C."/>
            <person name="Lohaus R."/>
            <person name="Toepel M."/>
            <person name="Tonon T."/>
            <person name="Vanneste K."/>
            <person name="Amirebrahimi M."/>
            <person name="Brakel J."/>
            <person name="Bostroem C."/>
            <person name="Chovatia M."/>
            <person name="Grimwood J."/>
            <person name="Jenkins J.W."/>
            <person name="Jueterbock A."/>
            <person name="Mraz A."/>
            <person name="Stam W.T."/>
            <person name="Tice H."/>
            <person name="Bornberg-Bauer E."/>
            <person name="Green P.J."/>
            <person name="Pearson G.A."/>
            <person name="Procaccini G."/>
            <person name="Duarte C.M."/>
            <person name="Schmutz J."/>
            <person name="Reusch T.B.H."/>
            <person name="Van de Peer Y."/>
        </authorList>
    </citation>
    <scope>NUCLEOTIDE SEQUENCE [LARGE SCALE GENOMIC DNA]</scope>
    <source>
        <strain evidence="2">cv. Finnish</strain>
    </source>
</reference>
<proteinExistence type="predicted"/>
<organism evidence="1 2">
    <name type="scientific">Zostera marina</name>
    <name type="common">Eelgrass</name>
    <dbReference type="NCBI Taxonomy" id="29655"/>
    <lineage>
        <taxon>Eukaryota</taxon>
        <taxon>Viridiplantae</taxon>
        <taxon>Streptophyta</taxon>
        <taxon>Embryophyta</taxon>
        <taxon>Tracheophyta</taxon>
        <taxon>Spermatophyta</taxon>
        <taxon>Magnoliopsida</taxon>
        <taxon>Liliopsida</taxon>
        <taxon>Zosteraceae</taxon>
        <taxon>Zostera</taxon>
    </lineage>
</organism>
<keyword evidence="2" id="KW-1185">Reference proteome</keyword>